<keyword evidence="2" id="KW-0472">Membrane</keyword>
<feature type="region of interest" description="Disordered" evidence="1">
    <location>
        <begin position="307"/>
        <end position="356"/>
    </location>
</feature>
<protein>
    <recommendedName>
        <fullName evidence="6">Mid2 domain-containing protein</fullName>
    </recommendedName>
</protein>
<dbReference type="AlphaFoldDB" id="A0A6A4GYB7"/>
<feature type="signal peptide" evidence="3">
    <location>
        <begin position="1"/>
        <end position="29"/>
    </location>
</feature>
<feature type="compositionally biased region" description="Low complexity" evidence="1">
    <location>
        <begin position="314"/>
        <end position="323"/>
    </location>
</feature>
<gene>
    <name evidence="4" type="ORF">BT96DRAFT_1024373</name>
</gene>
<reference evidence="4" key="1">
    <citation type="journal article" date="2019" name="Environ. Microbiol.">
        <title>Fungal ecological strategies reflected in gene transcription - a case study of two litter decomposers.</title>
        <authorList>
            <person name="Barbi F."/>
            <person name="Kohler A."/>
            <person name="Barry K."/>
            <person name="Baskaran P."/>
            <person name="Daum C."/>
            <person name="Fauchery L."/>
            <person name="Ihrmark K."/>
            <person name="Kuo A."/>
            <person name="LaButti K."/>
            <person name="Lipzen A."/>
            <person name="Morin E."/>
            <person name="Grigoriev I.V."/>
            <person name="Henrissat B."/>
            <person name="Lindahl B."/>
            <person name="Martin F."/>
        </authorList>
    </citation>
    <scope>NUCLEOTIDE SEQUENCE</scope>
    <source>
        <strain evidence="4">JB14</strain>
    </source>
</reference>
<keyword evidence="2" id="KW-0812">Transmembrane</keyword>
<evidence type="ECO:0000256" key="1">
    <source>
        <dbReference type="SAM" id="MobiDB-lite"/>
    </source>
</evidence>
<dbReference type="OrthoDB" id="2563021at2759"/>
<feature type="compositionally biased region" description="Basic and acidic residues" evidence="1">
    <location>
        <begin position="411"/>
        <end position="426"/>
    </location>
</feature>
<feature type="transmembrane region" description="Helical" evidence="2">
    <location>
        <begin position="268"/>
        <end position="290"/>
    </location>
</feature>
<dbReference type="EMBL" id="ML769647">
    <property type="protein sequence ID" value="KAE9390751.1"/>
    <property type="molecule type" value="Genomic_DNA"/>
</dbReference>
<name>A0A6A4GYB7_9AGAR</name>
<dbReference type="Proteomes" id="UP000799118">
    <property type="component" value="Unassembled WGS sequence"/>
</dbReference>
<evidence type="ECO:0000256" key="3">
    <source>
        <dbReference type="SAM" id="SignalP"/>
    </source>
</evidence>
<feature type="chain" id="PRO_5025486852" description="Mid2 domain-containing protein" evidence="3">
    <location>
        <begin position="30"/>
        <end position="426"/>
    </location>
</feature>
<feature type="compositionally biased region" description="Polar residues" evidence="1">
    <location>
        <begin position="343"/>
        <end position="356"/>
    </location>
</feature>
<evidence type="ECO:0008006" key="6">
    <source>
        <dbReference type="Google" id="ProtNLM"/>
    </source>
</evidence>
<keyword evidence="2" id="KW-1133">Transmembrane helix</keyword>
<evidence type="ECO:0000313" key="5">
    <source>
        <dbReference type="Proteomes" id="UP000799118"/>
    </source>
</evidence>
<evidence type="ECO:0000256" key="2">
    <source>
        <dbReference type="SAM" id="Phobius"/>
    </source>
</evidence>
<organism evidence="4 5">
    <name type="scientific">Gymnopus androsaceus JB14</name>
    <dbReference type="NCBI Taxonomy" id="1447944"/>
    <lineage>
        <taxon>Eukaryota</taxon>
        <taxon>Fungi</taxon>
        <taxon>Dikarya</taxon>
        <taxon>Basidiomycota</taxon>
        <taxon>Agaricomycotina</taxon>
        <taxon>Agaricomycetes</taxon>
        <taxon>Agaricomycetidae</taxon>
        <taxon>Agaricales</taxon>
        <taxon>Marasmiineae</taxon>
        <taxon>Omphalotaceae</taxon>
        <taxon>Gymnopus</taxon>
    </lineage>
</organism>
<sequence>MMAPSLSLTGIRILAAWVVLANLVFSVMGEVVPFMNPGFFFSYSTLPVTQQCETITLTWGREGATGPNPVAPYFFQIFTSSFIVPFTVEAGDGGDAGSDGKLSFDFTVPFAPGTQYQICMYDSLGTPGGCQMLYTMIANSTVANPTCQNVTFPAESKNLGIDGQVPGGPLSQNGFINQCDDVSIKPLNGTPPFILTISPPNHPPYNITSNTMDPIVWTVSLSRAFPFFMSLVSSEGLVWANGPMGVGASDVDSCLATDTMLKTKAHGIAAGAAIGGIFGGIFLVGVGYLAKRYWRHQKKHIITPWIDDSRRGTDSSSDGSITSNDKPRLDPLTVNNIGRGYPFSTSQPQPTPVSTIYPQHSASQLFVRHQDGGRMFSRSPLEVTQEVVELPPDYIGRSPDSEGPTEMQMQMRERRVPRRQDQDRRR</sequence>
<evidence type="ECO:0000313" key="4">
    <source>
        <dbReference type="EMBL" id="KAE9390751.1"/>
    </source>
</evidence>
<accession>A0A6A4GYB7</accession>
<keyword evidence="3" id="KW-0732">Signal</keyword>
<feature type="region of interest" description="Disordered" evidence="1">
    <location>
        <begin position="389"/>
        <end position="426"/>
    </location>
</feature>
<proteinExistence type="predicted"/>
<keyword evidence="5" id="KW-1185">Reference proteome</keyword>